<dbReference type="GO" id="GO:0016020">
    <property type="term" value="C:membrane"/>
    <property type="evidence" value="ECO:0007669"/>
    <property type="project" value="TreeGrafter"/>
</dbReference>
<dbReference type="Gene3D" id="2.60.120.330">
    <property type="entry name" value="B-lactam Antibiotic, Isopenicillin N Synthase, Chain"/>
    <property type="match status" value="1"/>
</dbReference>
<keyword evidence="3" id="KW-0560">Oxidoreductase</keyword>
<evidence type="ECO:0000313" key="6">
    <source>
        <dbReference type="Proteomes" id="UP000072421"/>
    </source>
</evidence>
<dbReference type="InterPro" id="IPR007803">
    <property type="entry name" value="Asp/Arg/Pro-Hydrxlase"/>
</dbReference>
<dbReference type="Pfam" id="PF05118">
    <property type="entry name" value="Asp_Arg_Hydrox"/>
    <property type="match status" value="1"/>
</dbReference>
<gene>
    <name evidence="5" type="ORF">CFter6_0551</name>
</gene>
<evidence type="ECO:0000259" key="4">
    <source>
        <dbReference type="Pfam" id="PF05118"/>
    </source>
</evidence>
<evidence type="ECO:0000256" key="1">
    <source>
        <dbReference type="ARBA" id="ARBA00007730"/>
    </source>
</evidence>
<dbReference type="GO" id="GO:0051213">
    <property type="term" value="F:dioxygenase activity"/>
    <property type="evidence" value="ECO:0007669"/>
    <property type="project" value="UniProtKB-KW"/>
</dbReference>
<dbReference type="InterPro" id="IPR051821">
    <property type="entry name" value="Asp/Asn_beta-hydroxylase"/>
</dbReference>
<dbReference type="PANTHER" id="PTHR46332">
    <property type="entry name" value="ASPARTATE BETA-HYDROXYLASE DOMAIN-CONTAINING PROTEIN 2"/>
    <property type="match status" value="1"/>
</dbReference>
<name>A0A127P619_9BURK</name>
<reference evidence="5 6" key="1">
    <citation type="submission" date="2015-11" db="EMBL/GenBank/DDBJ databases">
        <title>Exploring the genomic traits of fungus-feeding bacterial genus Collimonas.</title>
        <authorList>
            <person name="Song C."/>
            <person name="Schmidt R."/>
            <person name="de Jager V."/>
            <person name="Krzyzanowska D."/>
            <person name="Jongedijk E."/>
            <person name="Cankar K."/>
            <person name="Beekwilder J."/>
            <person name="van Veen A."/>
            <person name="de Boer W."/>
            <person name="van Veen J.A."/>
            <person name="Garbeva P."/>
        </authorList>
    </citation>
    <scope>NUCLEOTIDE SEQUENCE [LARGE SCALE GENOMIC DNA]</scope>
    <source>
        <strain evidence="5 6">Ter6</strain>
    </source>
</reference>
<dbReference type="SUPFAM" id="SSF51197">
    <property type="entry name" value="Clavaminate synthase-like"/>
    <property type="match status" value="1"/>
</dbReference>
<feature type="domain" description="Aspartyl/asparaginy/proline hydroxylase" evidence="4">
    <location>
        <begin position="34"/>
        <end position="190"/>
    </location>
</feature>
<accession>A0A127P619</accession>
<organism evidence="5">
    <name type="scientific">Collimonas fungivorans</name>
    <dbReference type="NCBI Taxonomy" id="158899"/>
    <lineage>
        <taxon>Bacteria</taxon>
        <taxon>Pseudomonadati</taxon>
        <taxon>Pseudomonadota</taxon>
        <taxon>Betaproteobacteria</taxon>
        <taxon>Burkholderiales</taxon>
        <taxon>Oxalobacteraceae</taxon>
        <taxon>Collimonas</taxon>
    </lineage>
</organism>
<evidence type="ECO:0000313" key="5">
    <source>
        <dbReference type="EMBL" id="AMO93280.1"/>
    </source>
</evidence>
<proteinExistence type="inferred from homology"/>
<keyword evidence="2" id="KW-0223">Dioxygenase</keyword>
<dbReference type="Proteomes" id="UP000072421">
    <property type="component" value="Chromosome"/>
</dbReference>
<evidence type="ECO:0000256" key="2">
    <source>
        <dbReference type="ARBA" id="ARBA00022964"/>
    </source>
</evidence>
<dbReference type="OrthoDB" id="21665at2"/>
<dbReference type="InterPro" id="IPR027443">
    <property type="entry name" value="IPNS-like_sf"/>
</dbReference>
<protein>
    <submittedName>
        <fullName evidence="5">Aspartyl/Asparaginyl beta-hydroxylase family protein</fullName>
    </submittedName>
</protein>
<dbReference type="PANTHER" id="PTHR46332:SF5">
    <property type="entry name" value="ASPARTATE BETA-HYDROXYLASE DOMAIN CONTAINING 2"/>
    <property type="match status" value="1"/>
</dbReference>
<sequence length="242" mass="27844">MNMFMEQFEKAIRAHEGGKTFFDLERFPWVTEIETHWKGMRQELDRLLAAIDLLPGFEEIQSEQVELTKDKRWKIFPLYVYGNWMEGNGRRCPETVQALKKIPKLQAAMFSIMQGKKELPPHRGVFGGVLRYHLGLKVPTPASQCGICVGGDNAHWEEGKSLIFDDSHMHHAWNHSDEDRVVLFVDFTRPLSPNLSAINEKMIDSLSKSEFIENAALQWKKWEEKYGQALDQALSAQPLSQG</sequence>
<dbReference type="EMBL" id="CP013232">
    <property type="protein sequence ID" value="AMO93280.1"/>
    <property type="molecule type" value="Genomic_DNA"/>
</dbReference>
<dbReference type="PATRIC" id="fig|158899.10.peg.569"/>
<dbReference type="AlphaFoldDB" id="A0A127P619"/>
<dbReference type="RefSeq" id="WP_150118605.1">
    <property type="nucleotide sequence ID" value="NZ_CP013232.1"/>
</dbReference>
<evidence type="ECO:0000256" key="3">
    <source>
        <dbReference type="ARBA" id="ARBA00023002"/>
    </source>
</evidence>
<comment type="similarity">
    <text evidence="1">Belongs to the aspartyl/asparaginyl beta-hydroxylase family.</text>
</comment>